<gene>
    <name evidence="1" type="ORF">GCM10017577_36920</name>
</gene>
<dbReference type="EMBL" id="BSFQ01000015">
    <property type="protein sequence ID" value="GLL12551.1"/>
    <property type="molecule type" value="Genomic_DNA"/>
</dbReference>
<keyword evidence="2" id="KW-1185">Reference proteome</keyword>
<protein>
    <submittedName>
        <fullName evidence="1">Uncharacterized protein</fullName>
    </submittedName>
</protein>
<accession>A0A9W6NXE3</accession>
<proteinExistence type="predicted"/>
<evidence type="ECO:0000313" key="2">
    <source>
        <dbReference type="Proteomes" id="UP001143463"/>
    </source>
</evidence>
<comment type="caution">
    <text evidence="1">The sequence shown here is derived from an EMBL/GenBank/DDBJ whole genome shotgun (WGS) entry which is preliminary data.</text>
</comment>
<evidence type="ECO:0000313" key="1">
    <source>
        <dbReference type="EMBL" id="GLL12551.1"/>
    </source>
</evidence>
<reference evidence="1" key="2">
    <citation type="submission" date="2023-01" db="EMBL/GenBank/DDBJ databases">
        <authorList>
            <person name="Sun Q."/>
            <person name="Evtushenko L."/>
        </authorList>
    </citation>
    <scope>NUCLEOTIDE SEQUENCE</scope>
    <source>
        <strain evidence="1">VKM Ac-1069</strain>
    </source>
</reference>
<organism evidence="1 2">
    <name type="scientific">Pseudonocardia halophobica</name>
    <dbReference type="NCBI Taxonomy" id="29401"/>
    <lineage>
        <taxon>Bacteria</taxon>
        <taxon>Bacillati</taxon>
        <taxon>Actinomycetota</taxon>
        <taxon>Actinomycetes</taxon>
        <taxon>Pseudonocardiales</taxon>
        <taxon>Pseudonocardiaceae</taxon>
        <taxon>Pseudonocardia</taxon>
    </lineage>
</organism>
<name>A0A9W6NXE3_9PSEU</name>
<reference evidence="1" key="1">
    <citation type="journal article" date="2014" name="Int. J. Syst. Evol. Microbiol.">
        <title>Complete genome sequence of Corynebacterium casei LMG S-19264T (=DSM 44701T), isolated from a smear-ripened cheese.</title>
        <authorList>
            <consortium name="US DOE Joint Genome Institute (JGI-PGF)"/>
            <person name="Walter F."/>
            <person name="Albersmeier A."/>
            <person name="Kalinowski J."/>
            <person name="Ruckert C."/>
        </authorList>
    </citation>
    <scope>NUCLEOTIDE SEQUENCE</scope>
    <source>
        <strain evidence="1">VKM Ac-1069</strain>
    </source>
</reference>
<sequence length="65" mass="7142">MRLHGIHERCDSIDAKHWSEYRTALDAGLDELDSTWNGSWTRSATVSRTPVATPNLTDDVAAADG</sequence>
<dbReference type="Proteomes" id="UP001143463">
    <property type="component" value="Unassembled WGS sequence"/>
</dbReference>
<dbReference type="AlphaFoldDB" id="A0A9W6NXE3"/>